<dbReference type="RefSeq" id="WP_188585132.1">
    <property type="nucleotide sequence ID" value="NZ_BMGC01000003.1"/>
</dbReference>
<comment type="pathway">
    <text evidence="2 6">Glycan biosynthesis; trehalose biosynthesis.</text>
</comment>
<protein>
    <recommendedName>
        <fullName evidence="6">Trehalose 6-phosphate phosphatase</fullName>
        <ecNumber evidence="6">3.1.3.12</ecNumber>
    </recommendedName>
</protein>
<accession>A0A916SWG8</accession>
<dbReference type="GO" id="GO:0046872">
    <property type="term" value="F:metal ion binding"/>
    <property type="evidence" value="ECO:0007669"/>
    <property type="project" value="UniProtKB-KW"/>
</dbReference>
<keyword evidence="8" id="KW-1185">Reference proteome</keyword>
<dbReference type="Proteomes" id="UP000621454">
    <property type="component" value="Unassembled WGS sequence"/>
</dbReference>
<dbReference type="AlphaFoldDB" id="A0A916SWG8"/>
<dbReference type="Pfam" id="PF02358">
    <property type="entry name" value="Trehalose_PPase"/>
    <property type="match status" value="1"/>
</dbReference>
<dbReference type="CDD" id="cd01627">
    <property type="entry name" value="HAD_TPP"/>
    <property type="match status" value="1"/>
</dbReference>
<evidence type="ECO:0000256" key="2">
    <source>
        <dbReference type="ARBA" id="ARBA00005199"/>
    </source>
</evidence>
<reference evidence="7" key="1">
    <citation type="journal article" date="2014" name="Int. J. Syst. Evol. Microbiol.">
        <title>Complete genome sequence of Corynebacterium casei LMG S-19264T (=DSM 44701T), isolated from a smear-ripened cheese.</title>
        <authorList>
            <consortium name="US DOE Joint Genome Institute (JGI-PGF)"/>
            <person name="Walter F."/>
            <person name="Albersmeier A."/>
            <person name="Kalinowski J."/>
            <person name="Ruckert C."/>
        </authorList>
    </citation>
    <scope>NUCLEOTIDE SEQUENCE</scope>
    <source>
        <strain evidence="7">CGMCC 1.12827</strain>
    </source>
</reference>
<name>A0A916SWG8_9ACTN</name>
<dbReference type="InterPro" id="IPR036412">
    <property type="entry name" value="HAD-like_sf"/>
</dbReference>
<dbReference type="EMBL" id="BMGC01000003">
    <property type="protein sequence ID" value="GGB20917.1"/>
    <property type="molecule type" value="Genomic_DNA"/>
</dbReference>
<dbReference type="InterPro" id="IPR044651">
    <property type="entry name" value="OTSB-like"/>
</dbReference>
<dbReference type="SUPFAM" id="SSF56784">
    <property type="entry name" value="HAD-like"/>
    <property type="match status" value="1"/>
</dbReference>
<keyword evidence="4 6" id="KW-0378">Hydrolase</keyword>
<gene>
    <name evidence="7" type="primary">otsB</name>
    <name evidence="7" type="ORF">GCM10011489_06300</name>
</gene>
<evidence type="ECO:0000256" key="5">
    <source>
        <dbReference type="ARBA" id="ARBA00024179"/>
    </source>
</evidence>
<dbReference type="InterPro" id="IPR006379">
    <property type="entry name" value="HAD-SF_hydro_IIB"/>
</dbReference>
<dbReference type="InterPro" id="IPR023214">
    <property type="entry name" value="HAD_sf"/>
</dbReference>
<evidence type="ECO:0000256" key="6">
    <source>
        <dbReference type="RuleBase" id="RU361117"/>
    </source>
</evidence>
<dbReference type="NCBIfam" id="TIGR00685">
    <property type="entry name" value="T6PP"/>
    <property type="match status" value="1"/>
</dbReference>
<dbReference type="Gene3D" id="3.30.70.1020">
    <property type="entry name" value="Trehalose-6-phosphate phosphatase related protein, domain 2"/>
    <property type="match status" value="1"/>
</dbReference>
<dbReference type="Gene3D" id="3.40.50.1000">
    <property type="entry name" value="HAD superfamily/HAD-like"/>
    <property type="match status" value="1"/>
</dbReference>
<evidence type="ECO:0000313" key="7">
    <source>
        <dbReference type="EMBL" id="GGB20917.1"/>
    </source>
</evidence>
<dbReference type="PANTHER" id="PTHR43768:SF3">
    <property type="entry name" value="TREHALOSE 6-PHOSPHATE PHOSPHATASE"/>
    <property type="match status" value="1"/>
</dbReference>
<evidence type="ECO:0000256" key="1">
    <source>
        <dbReference type="ARBA" id="ARBA00000500"/>
    </source>
</evidence>
<dbReference type="EC" id="3.1.3.12" evidence="6"/>
<comment type="similarity">
    <text evidence="3 6">Belongs to the trehalose phosphatase family.</text>
</comment>
<comment type="cofactor">
    <cofactor evidence="6">
        <name>Mg(2+)</name>
        <dbReference type="ChEBI" id="CHEBI:18420"/>
    </cofactor>
</comment>
<dbReference type="PANTHER" id="PTHR43768">
    <property type="entry name" value="TREHALOSE 6-PHOSPHATE PHOSPHATASE"/>
    <property type="match status" value="1"/>
</dbReference>
<keyword evidence="6" id="KW-0460">Magnesium</keyword>
<keyword evidence="6" id="KW-0479">Metal-binding</keyword>
<comment type="caution">
    <text evidence="7">The sequence shown here is derived from an EMBL/GenBank/DDBJ whole genome shotgun (WGS) entry which is preliminary data.</text>
</comment>
<sequence>MADNETHGSATHTGDAAVARELPGDLVAALRTAASLPRLLVASDFDGCISPIVAHPADARPIPASIDALESLAAMTSTTAAIISGRALADLRELSGSPTGVHLVGSHGSEFDTGFALAITDDDTALLSRIVDELNTIAADYEGVTVESKPVSAALHVRNASPADGQAALERVRTGAATWDGVQSTEGKAVIELAVIDTDKGVAIHTLREQSGADAVVYLGDDVTDEKAFRVLTGNDVGIKVGDGETDAGYRIGDPDDVATTLTTIAALRGDAIASWPTL</sequence>
<evidence type="ECO:0000313" key="8">
    <source>
        <dbReference type="Proteomes" id="UP000621454"/>
    </source>
</evidence>
<evidence type="ECO:0000256" key="3">
    <source>
        <dbReference type="ARBA" id="ARBA00008770"/>
    </source>
</evidence>
<dbReference type="GO" id="GO:0004805">
    <property type="term" value="F:trehalose-phosphatase activity"/>
    <property type="evidence" value="ECO:0007669"/>
    <property type="project" value="UniProtKB-EC"/>
</dbReference>
<dbReference type="GO" id="GO:0005992">
    <property type="term" value="P:trehalose biosynthetic process"/>
    <property type="evidence" value="ECO:0007669"/>
    <property type="project" value="InterPro"/>
</dbReference>
<dbReference type="InterPro" id="IPR003337">
    <property type="entry name" value="Trehalose_PPase"/>
</dbReference>
<comment type="function">
    <text evidence="5 6">Removes the phosphate from trehalose 6-phosphate to produce free trehalose.</text>
</comment>
<comment type="catalytic activity">
    <reaction evidence="1 6">
        <text>alpha,alpha-trehalose 6-phosphate + H2O = alpha,alpha-trehalose + phosphate</text>
        <dbReference type="Rhea" id="RHEA:23420"/>
        <dbReference type="ChEBI" id="CHEBI:15377"/>
        <dbReference type="ChEBI" id="CHEBI:16551"/>
        <dbReference type="ChEBI" id="CHEBI:43474"/>
        <dbReference type="ChEBI" id="CHEBI:58429"/>
        <dbReference type="EC" id="3.1.3.12"/>
    </reaction>
</comment>
<reference evidence="7" key="2">
    <citation type="submission" date="2020-09" db="EMBL/GenBank/DDBJ databases">
        <authorList>
            <person name="Sun Q."/>
            <person name="Zhou Y."/>
        </authorList>
    </citation>
    <scope>NUCLEOTIDE SEQUENCE</scope>
    <source>
        <strain evidence="7">CGMCC 1.12827</strain>
    </source>
</reference>
<evidence type="ECO:0000256" key="4">
    <source>
        <dbReference type="ARBA" id="ARBA00022801"/>
    </source>
</evidence>
<proteinExistence type="inferred from homology"/>
<dbReference type="NCBIfam" id="TIGR01484">
    <property type="entry name" value="HAD-SF-IIB"/>
    <property type="match status" value="1"/>
</dbReference>
<organism evidence="7 8">
    <name type="scientific">Gordonia jinhuaensis</name>
    <dbReference type="NCBI Taxonomy" id="1517702"/>
    <lineage>
        <taxon>Bacteria</taxon>
        <taxon>Bacillati</taxon>
        <taxon>Actinomycetota</taxon>
        <taxon>Actinomycetes</taxon>
        <taxon>Mycobacteriales</taxon>
        <taxon>Gordoniaceae</taxon>
        <taxon>Gordonia</taxon>
    </lineage>
</organism>